<feature type="transmembrane region" description="Helical" evidence="1">
    <location>
        <begin position="7"/>
        <end position="28"/>
    </location>
</feature>
<keyword evidence="1" id="KW-1133">Transmembrane helix</keyword>
<keyword evidence="1" id="KW-0812">Transmembrane</keyword>
<dbReference type="RefSeq" id="WP_071470657.1">
    <property type="nucleotide sequence ID" value="NZ_MEHT01000045.1"/>
</dbReference>
<evidence type="ECO:0000256" key="1">
    <source>
        <dbReference type="SAM" id="Phobius"/>
    </source>
</evidence>
<proteinExistence type="predicted"/>
<dbReference type="InterPro" id="IPR003399">
    <property type="entry name" value="Mce/MlaD"/>
</dbReference>
<name>A0A2W7QHK0_9RHOB</name>
<sequence>METRANYVLIGVFALLGFLGVLGFFLAFGKFQLDRQFAYYEVRFDAVSGLSRAADVRFAGLLVGQVVDVRLSPDGDGMVVVRLEVDRDTPVRADSVATVDSSGITGVSFVAISTGTQAAPLINDRTDVPELEAGRSTIQSLTEGAPRLLNETLQVLEQVNRLVGEENQRKVTSILDNVESSTGDLSRALDNFSGFTDTIAEATATFAEFSDNLTPILLQAEKTVESLQFAIDEFALLATESRITFETGTTTLLSVEAFVEDDLDAMVTDLRRAADLVGREIEAFSREAQTMFGEISRTGMAATQRIEALDPALARLEPLLARADTTFETVERMAANVDTLVSGDGAALVAEAREMVQLARDAAASVATVAENDLPVIMADVRAATGDIRQVVNTVGEDLAQVSGRIDELSAGGLRTLDQVTETFANANATLGAINRALATSEGAIQAAERAFIGADRVINEDISLITEDLRDVLGRLGRAVDAVSDDIPEVTADLRRTAESAARAFDDLGRMVRESSGPVRDFTTSGLPNITQLARETRGLITNLDRLTRQIERDPARFLLNRQTPEFRR</sequence>
<dbReference type="PANTHER" id="PTHR36698:SF2">
    <property type="entry name" value="MCE_MLAD DOMAIN-CONTAINING PROTEIN"/>
    <property type="match status" value="1"/>
</dbReference>
<keyword evidence="4" id="KW-1185">Reference proteome</keyword>
<evidence type="ECO:0000313" key="4">
    <source>
        <dbReference type="Proteomes" id="UP000249364"/>
    </source>
</evidence>
<dbReference type="AlphaFoldDB" id="A0A2W7QHK0"/>
<evidence type="ECO:0000313" key="3">
    <source>
        <dbReference type="EMBL" id="PZX46786.1"/>
    </source>
</evidence>
<dbReference type="STRING" id="121821.GCA_001870675_02856"/>
<reference evidence="3 4" key="1">
    <citation type="submission" date="2018-06" db="EMBL/GenBank/DDBJ databases">
        <title>Genomic Encyclopedia of Archaeal and Bacterial Type Strains, Phase II (KMG-II): from individual species to whole genera.</title>
        <authorList>
            <person name="Goeker M."/>
        </authorList>
    </citation>
    <scope>NUCLEOTIDE SEQUENCE [LARGE SCALE GENOMIC DNA]</scope>
    <source>
        <strain evidence="3 4">DSM 13087</strain>
    </source>
</reference>
<accession>A0A2W7QHK0</accession>
<keyword evidence="1" id="KW-0472">Membrane</keyword>
<feature type="domain" description="Mce/MlaD" evidence="2">
    <location>
        <begin position="39"/>
        <end position="115"/>
    </location>
</feature>
<comment type="caution">
    <text evidence="3">The sequence shown here is derived from an EMBL/GenBank/DDBJ whole genome shotgun (WGS) entry which is preliminary data.</text>
</comment>
<protein>
    <submittedName>
        <fullName evidence="3">Phospholipid/cholesterol/gamma-HCH transport system substrate-binding protein</fullName>
    </submittedName>
</protein>
<dbReference type="PANTHER" id="PTHR36698">
    <property type="entry name" value="BLL5892 PROTEIN"/>
    <property type="match status" value="1"/>
</dbReference>
<dbReference type="Proteomes" id="UP000249364">
    <property type="component" value="Unassembled WGS sequence"/>
</dbReference>
<organism evidence="3 4">
    <name type="scientific">Roseinatronobacter thiooxidans</name>
    <dbReference type="NCBI Taxonomy" id="121821"/>
    <lineage>
        <taxon>Bacteria</taxon>
        <taxon>Pseudomonadati</taxon>
        <taxon>Pseudomonadota</taxon>
        <taxon>Alphaproteobacteria</taxon>
        <taxon>Rhodobacterales</taxon>
        <taxon>Paracoccaceae</taxon>
        <taxon>Roseinatronobacter</taxon>
    </lineage>
</organism>
<dbReference type="OrthoDB" id="9808689at2"/>
<gene>
    <name evidence="3" type="ORF">LY56_00995</name>
</gene>
<evidence type="ECO:0000259" key="2">
    <source>
        <dbReference type="Pfam" id="PF02470"/>
    </source>
</evidence>
<dbReference type="EMBL" id="QKZQ01000003">
    <property type="protein sequence ID" value="PZX46786.1"/>
    <property type="molecule type" value="Genomic_DNA"/>
</dbReference>
<dbReference type="Pfam" id="PF02470">
    <property type="entry name" value="MlaD"/>
    <property type="match status" value="1"/>
</dbReference>